<gene>
    <name evidence="1" type="ORF">OWV82_001412</name>
</gene>
<name>A0ACC1YZ49_MELAZ</name>
<reference evidence="1 2" key="1">
    <citation type="journal article" date="2023" name="Science">
        <title>Complex scaffold remodeling in plant triterpene biosynthesis.</title>
        <authorList>
            <person name="De La Pena R."/>
            <person name="Hodgson H."/>
            <person name="Liu J.C."/>
            <person name="Stephenson M.J."/>
            <person name="Martin A.C."/>
            <person name="Owen C."/>
            <person name="Harkess A."/>
            <person name="Leebens-Mack J."/>
            <person name="Jimenez L.E."/>
            <person name="Osbourn A."/>
            <person name="Sattely E.S."/>
        </authorList>
    </citation>
    <scope>NUCLEOTIDE SEQUENCE [LARGE SCALE GENOMIC DNA]</scope>
    <source>
        <strain evidence="2">cv. JPN11</strain>
        <tissue evidence="1">Leaf</tissue>
    </source>
</reference>
<keyword evidence="2" id="KW-1185">Reference proteome</keyword>
<evidence type="ECO:0000313" key="2">
    <source>
        <dbReference type="Proteomes" id="UP001164539"/>
    </source>
</evidence>
<proteinExistence type="predicted"/>
<accession>A0ACC1YZ49</accession>
<protein>
    <submittedName>
        <fullName evidence="1">Cyclin-dependent kinase inhibitor</fullName>
    </submittedName>
</protein>
<evidence type="ECO:0000313" key="1">
    <source>
        <dbReference type="EMBL" id="KAJ4728492.1"/>
    </source>
</evidence>
<organism evidence="1 2">
    <name type="scientific">Melia azedarach</name>
    <name type="common">Chinaberry tree</name>
    <dbReference type="NCBI Taxonomy" id="155640"/>
    <lineage>
        <taxon>Eukaryota</taxon>
        <taxon>Viridiplantae</taxon>
        <taxon>Streptophyta</taxon>
        <taxon>Embryophyta</taxon>
        <taxon>Tracheophyta</taxon>
        <taxon>Spermatophyta</taxon>
        <taxon>Magnoliopsida</taxon>
        <taxon>eudicotyledons</taxon>
        <taxon>Gunneridae</taxon>
        <taxon>Pentapetalae</taxon>
        <taxon>rosids</taxon>
        <taxon>malvids</taxon>
        <taxon>Sapindales</taxon>
        <taxon>Meliaceae</taxon>
        <taxon>Melia</taxon>
    </lineage>
</organism>
<sequence>MLRMGKYMKKSKIRGDVAVMEVSSSTIGVRTRAKTLALQRLLKPEVDETSFCYLQLRSRRLEKSPPPSKQPQQQKEKEKEKSCRGEKEKSCRGESQNPETKSSSRPRVSSANSGSSGSFHDKNEVENDNGVGIEASFGENSLDFEPRDRATRESTPCSLIRGSDSIETPGSTTKRTSSTAIYQGVRSDGQSIIPMSHEIEEFFASAEKQQQRLFIEKYNFDIVNDLPLPGRL</sequence>
<dbReference type="EMBL" id="CM051394">
    <property type="protein sequence ID" value="KAJ4728492.1"/>
    <property type="molecule type" value="Genomic_DNA"/>
</dbReference>
<keyword evidence="1" id="KW-0649">Protein kinase inhibitor</keyword>
<comment type="caution">
    <text evidence="1">The sequence shown here is derived from an EMBL/GenBank/DDBJ whole genome shotgun (WGS) entry which is preliminary data.</text>
</comment>
<dbReference type="Proteomes" id="UP001164539">
    <property type="component" value="Chromosome 1"/>
</dbReference>